<dbReference type="Gene3D" id="1.20.1250.20">
    <property type="entry name" value="MFS general substrate transporter like domains"/>
    <property type="match status" value="1"/>
</dbReference>
<dbReference type="EMBL" id="FNPD01000005">
    <property type="protein sequence ID" value="SDX90297.1"/>
    <property type="molecule type" value="Genomic_DNA"/>
</dbReference>
<evidence type="ECO:0000256" key="2">
    <source>
        <dbReference type="ARBA" id="ARBA00022448"/>
    </source>
</evidence>
<dbReference type="GO" id="GO:0022857">
    <property type="term" value="F:transmembrane transporter activity"/>
    <property type="evidence" value="ECO:0007669"/>
    <property type="project" value="InterPro"/>
</dbReference>
<evidence type="ECO:0000313" key="8">
    <source>
        <dbReference type="EMBL" id="SDX90297.1"/>
    </source>
</evidence>
<feature type="transmembrane region" description="Helical" evidence="6">
    <location>
        <begin position="292"/>
        <end position="313"/>
    </location>
</feature>
<keyword evidence="5 6" id="KW-0472">Membrane</keyword>
<feature type="transmembrane region" description="Helical" evidence="6">
    <location>
        <begin position="190"/>
        <end position="212"/>
    </location>
</feature>
<dbReference type="PROSITE" id="PS50850">
    <property type="entry name" value="MFS"/>
    <property type="match status" value="1"/>
</dbReference>
<feature type="transmembrane region" description="Helical" evidence="6">
    <location>
        <begin position="385"/>
        <end position="406"/>
    </location>
</feature>
<dbReference type="Pfam" id="PF07690">
    <property type="entry name" value="MFS_1"/>
    <property type="match status" value="1"/>
</dbReference>
<protein>
    <submittedName>
        <fullName evidence="8">Drug resistance transporter, EmrB/QacA subfamily</fullName>
    </submittedName>
</protein>
<evidence type="ECO:0000259" key="7">
    <source>
        <dbReference type="PROSITE" id="PS50850"/>
    </source>
</evidence>
<feature type="transmembrane region" description="Helical" evidence="6">
    <location>
        <begin position="218"/>
        <end position="234"/>
    </location>
</feature>
<name>A0A1H3FHR5_9BACT</name>
<feature type="transmembrane region" description="Helical" evidence="6">
    <location>
        <begin position="255"/>
        <end position="280"/>
    </location>
</feature>
<evidence type="ECO:0000256" key="4">
    <source>
        <dbReference type="ARBA" id="ARBA00022989"/>
    </source>
</evidence>
<organism evidence="8 9">
    <name type="scientific">Acetomicrobium thermoterrenum DSM 13490</name>
    <dbReference type="NCBI Taxonomy" id="1120987"/>
    <lineage>
        <taxon>Bacteria</taxon>
        <taxon>Thermotogati</taxon>
        <taxon>Synergistota</taxon>
        <taxon>Synergistia</taxon>
        <taxon>Synergistales</taxon>
        <taxon>Acetomicrobiaceae</taxon>
        <taxon>Acetomicrobium</taxon>
    </lineage>
</organism>
<feature type="transmembrane region" description="Helical" evidence="6">
    <location>
        <begin position="40"/>
        <end position="59"/>
    </location>
</feature>
<evidence type="ECO:0000256" key="3">
    <source>
        <dbReference type="ARBA" id="ARBA00022692"/>
    </source>
</evidence>
<evidence type="ECO:0000256" key="6">
    <source>
        <dbReference type="SAM" id="Phobius"/>
    </source>
</evidence>
<comment type="subcellular location">
    <subcellularLocation>
        <location evidence="1">Endomembrane system</location>
        <topology evidence="1">Multi-pass membrane protein</topology>
    </subcellularLocation>
</comment>
<keyword evidence="4 6" id="KW-1133">Transmembrane helix</keyword>
<dbReference type="Proteomes" id="UP000199266">
    <property type="component" value="Unassembled WGS sequence"/>
</dbReference>
<feature type="transmembrane region" description="Helical" evidence="6">
    <location>
        <begin position="343"/>
        <end position="364"/>
    </location>
</feature>
<dbReference type="AlphaFoldDB" id="A0A1H3FHR5"/>
<feature type="domain" description="Major facilitator superfamily (MFS) profile" evidence="7">
    <location>
        <begin position="5"/>
        <end position="437"/>
    </location>
</feature>
<feature type="transmembrane region" description="Helical" evidence="6">
    <location>
        <begin position="156"/>
        <end position="178"/>
    </location>
</feature>
<sequence length="460" mass="49254">MDYMIFATVSVALMLSSISATSIAVAFPIITSYFMVPLTIAGWIISVYQLGFTVTMPIIGKVSDVFSRKSTFILCLVLFVSASTACAFVDNVGLLVFFRLIQAFGGGGFMPSAVGIISEEFPETRQKMIGLFSSILPIGQIIGPNVGGWLVDSFGWRSVFMINLPLGAVVLLMAIVLLKGDERKEGSIDFLGAGLVGGVVAFLMLGLTFLGYDSLKGWSWALFLASAISTALLIRHEKGAKDPILDIEILKRKPFVAANLYNLIYGGAVIGVLSLIPAFAASVYKMSASECGLLLLPRSIGMIVASIITSVYIMRWGYRWPLVLGSGATVVSLYFLSKEPASIVFLYGIMLFIGMSVGVISPTANNACIELLPQKAATITGIRGMFRQIGGAVSVTIATLIVQTVGDPSRGYAIVFIVIAISFVAALPLIFMMPSRPGAGIERSECSLKRLKPTTKERVQ</sequence>
<feature type="transmembrane region" description="Helical" evidence="6">
    <location>
        <begin position="71"/>
        <end position="90"/>
    </location>
</feature>
<keyword evidence="2" id="KW-0813">Transport</keyword>
<dbReference type="PANTHER" id="PTHR23501:SF191">
    <property type="entry name" value="VACUOLAR BASIC AMINO ACID TRANSPORTER 4"/>
    <property type="match status" value="1"/>
</dbReference>
<evidence type="ECO:0000313" key="9">
    <source>
        <dbReference type="Proteomes" id="UP000199266"/>
    </source>
</evidence>
<evidence type="ECO:0000256" key="5">
    <source>
        <dbReference type="ARBA" id="ARBA00023136"/>
    </source>
</evidence>
<dbReference type="CDD" id="cd17321">
    <property type="entry name" value="MFS_MMR_MDR_like"/>
    <property type="match status" value="1"/>
</dbReference>
<dbReference type="SUPFAM" id="SSF103473">
    <property type="entry name" value="MFS general substrate transporter"/>
    <property type="match status" value="1"/>
</dbReference>
<dbReference type="InterPro" id="IPR036259">
    <property type="entry name" value="MFS_trans_sf"/>
</dbReference>
<reference evidence="9" key="1">
    <citation type="submission" date="2016-10" db="EMBL/GenBank/DDBJ databases">
        <authorList>
            <person name="Varghese N."/>
            <person name="Submissions S."/>
        </authorList>
    </citation>
    <scope>NUCLEOTIDE SEQUENCE [LARGE SCALE GENOMIC DNA]</scope>
    <source>
        <strain evidence="9">DSM 13490</strain>
    </source>
</reference>
<proteinExistence type="predicted"/>
<dbReference type="GO" id="GO:0005886">
    <property type="term" value="C:plasma membrane"/>
    <property type="evidence" value="ECO:0007669"/>
    <property type="project" value="TreeGrafter"/>
</dbReference>
<feature type="transmembrane region" description="Helical" evidence="6">
    <location>
        <begin position="129"/>
        <end position="150"/>
    </location>
</feature>
<evidence type="ECO:0000256" key="1">
    <source>
        <dbReference type="ARBA" id="ARBA00004127"/>
    </source>
</evidence>
<keyword evidence="3 6" id="KW-0812">Transmembrane</keyword>
<dbReference type="InterPro" id="IPR020846">
    <property type="entry name" value="MFS_dom"/>
</dbReference>
<accession>A0A1H3FHR5</accession>
<dbReference type="PANTHER" id="PTHR23501">
    <property type="entry name" value="MAJOR FACILITATOR SUPERFAMILY"/>
    <property type="match status" value="1"/>
</dbReference>
<feature type="transmembrane region" description="Helical" evidence="6">
    <location>
        <begin position="320"/>
        <end position="337"/>
    </location>
</feature>
<dbReference type="InterPro" id="IPR011701">
    <property type="entry name" value="MFS"/>
</dbReference>
<dbReference type="Gene3D" id="1.20.1720.10">
    <property type="entry name" value="Multidrug resistance protein D"/>
    <property type="match status" value="1"/>
</dbReference>
<keyword evidence="9" id="KW-1185">Reference proteome</keyword>
<feature type="transmembrane region" description="Helical" evidence="6">
    <location>
        <begin position="96"/>
        <end position="117"/>
    </location>
</feature>
<dbReference type="GO" id="GO:0012505">
    <property type="term" value="C:endomembrane system"/>
    <property type="evidence" value="ECO:0007669"/>
    <property type="project" value="UniProtKB-SubCell"/>
</dbReference>
<feature type="transmembrane region" description="Helical" evidence="6">
    <location>
        <begin position="412"/>
        <end position="433"/>
    </location>
</feature>
<gene>
    <name evidence="8" type="ORF">SAMN03080603_01092</name>
</gene>